<feature type="transmembrane region" description="Helical" evidence="8">
    <location>
        <begin position="2326"/>
        <end position="2347"/>
    </location>
</feature>
<dbReference type="GO" id="GO:0070600">
    <property type="term" value="P:fungal-type cell wall (1-&gt;3)-alpha-glucan biosynthetic process"/>
    <property type="evidence" value="ECO:0007669"/>
    <property type="project" value="TreeGrafter"/>
</dbReference>
<dbReference type="SMART" id="SM00642">
    <property type="entry name" value="Aamy"/>
    <property type="match status" value="1"/>
</dbReference>
<evidence type="ECO:0000256" key="2">
    <source>
        <dbReference type="ARBA" id="ARBA00012688"/>
    </source>
</evidence>
<dbReference type="Pfam" id="PF26114">
    <property type="entry name" value="Ig_2_Mok13"/>
    <property type="match status" value="1"/>
</dbReference>
<feature type="transmembrane region" description="Helical" evidence="8">
    <location>
        <begin position="2002"/>
        <end position="2024"/>
    </location>
</feature>
<feature type="compositionally biased region" description="Acidic residues" evidence="7">
    <location>
        <begin position="1771"/>
        <end position="1785"/>
    </location>
</feature>
<feature type="domain" description="Glycosyl hydrolase family 13 catalytic" evidence="10">
    <location>
        <begin position="65"/>
        <end position="521"/>
    </location>
</feature>
<feature type="transmembrane region" description="Helical" evidence="8">
    <location>
        <begin position="2396"/>
        <end position="2418"/>
    </location>
</feature>
<feature type="transmembrane region" description="Helical" evidence="8">
    <location>
        <begin position="2095"/>
        <end position="2115"/>
    </location>
</feature>
<dbReference type="FunFam" id="3.20.20.80:FF:000073">
    <property type="entry name" value="Alpha-1,3-glucan synthase Ags2"/>
    <property type="match status" value="1"/>
</dbReference>
<feature type="compositionally biased region" description="Low complexity" evidence="7">
    <location>
        <begin position="1713"/>
        <end position="1725"/>
    </location>
</feature>
<comment type="catalytic activity">
    <reaction evidence="6">
        <text>[(1-&gt;3)-alpha-D-glucosyl](n) + UDP-alpha-D-glucose = [(1-&gt;3)-alpha-D-glucosyl](n+1) + UDP + H(+)</text>
        <dbReference type="Rhea" id="RHEA:19749"/>
        <dbReference type="Rhea" id="RHEA-COMP:11150"/>
        <dbReference type="Rhea" id="RHEA-COMP:11151"/>
        <dbReference type="ChEBI" id="CHEBI:15378"/>
        <dbReference type="ChEBI" id="CHEBI:28100"/>
        <dbReference type="ChEBI" id="CHEBI:58223"/>
        <dbReference type="ChEBI" id="CHEBI:58885"/>
        <dbReference type="EC" id="2.4.1.183"/>
    </reaction>
</comment>
<feature type="transmembrane region" description="Helical" evidence="8">
    <location>
        <begin position="2036"/>
        <end position="2053"/>
    </location>
</feature>
<feature type="transmembrane region" description="Helical" evidence="8">
    <location>
        <begin position="2354"/>
        <end position="2376"/>
    </location>
</feature>
<keyword evidence="4" id="KW-0808">Transferase</keyword>
<dbReference type="FunFam" id="3.40.50.2000:FF:000058">
    <property type="entry name" value="Alpha-1,3-glucan synthase Ags1"/>
    <property type="match status" value="1"/>
</dbReference>
<reference evidence="11" key="1">
    <citation type="journal article" date="2022" name="bioRxiv">
        <title>Deciphering the potential niche of two novel black yeast fungi from a biological soil crust based on their genomes, phenotypes, and melanin regulation.</title>
        <authorList>
            <consortium name="DOE Joint Genome Institute"/>
            <person name="Carr E.C."/>
            <person name="Barton Q."/>
            <person name="Grambo S."/>
            <person name="Sullivan M."/>
            <person name="Renfro C.M."/>
            <person name="Kuo A."/>
            <person name="Pangilinan J."/>
            <person name="Lipzen A."/>
            <person name="Keymanesh K."/>
            <person name="Savage E."/>
            <person name="Barry K."/>
            <person name="Grigoriev I.V."/>
            <person name="Riekhof W.R."/>
            <person name="Harris S.S."/>
        </authorList>
    </citation>
    <scope>NUCLEOTIDE SEQUENCE</scope>
    <source>
        <strain evidence="11">JF 03-4F</strain>
    </source>
</reference>
<evidence type="ECO:0000256" key="4">
    <source>
        <dbReference type="ARBA" id="ARBA00022679"/>
    </source>
</evidence>
<dbReference type="InterPro" id="IPR058658">
    <property type="entry name" value="Mok11-13/Ags1-like_Ig_2"/>
</dbReference>
<feature type="transmembrane region" description="Helical" evidence="8">
    <location>
        <begin position="2175"/>
        <end position="2197"/>
    </location>
</feature>
<evidence type="ECO:0000256" key="5">
    <source>
        <dbReference type="ARBA" id="ARBA00023316"/>
    </source>
</evidence>
<dbReference type="Pfam" id="PF13692">
    <property type="entry name" value="Glyco_trans_1_4"/>
    <property type="match status" value="1"/>
</dbReference>
<dbReference type="InterPro" id="IPR058654">
    <property type="entry name" value="Mok11-14/Ags1-like_TM"/>
</dbReference>
<keyword evidence="3" id="KW-0328">Glycosyltransferase</keyword>
<dbReference type="GO" id="GO:0009277">
    <property type="term" value="C:fungal-type cell wall"/>
    <property type="evidence" value="ECO:0007669"/>
    <property type="project" value="TreeGrafter"/>
</dbReference>
<dbReference type="SUPFAM" id="SSF51445">
    <property type="entry name" value="(Trans)glycosidases"/>
    <property type="match status" value="1"/>
</dbReference>
<keyword evidence="8" id="KW-0472">Membrane</keyword>
<dbReference type="Pfam" id="PF26122">
    <property type="entry name" value="CBM_Mok13"/>
    <property type="match status" value="1"/>
</dbReference>
<dbReference type="InterPro" id="IPR058659">
    <property type="entry name" value="Mok11-13/Ags1-like_CBM"/>
</dbReference>
<evidence type="ECO:0000256" key="3">
    <source>
        <dbReference type="ARBA" id="ARBA00022676"/>
    </source>
</evidence>
<dbReference type="SUPFAM" id="SSF53756">
    <property type="entry name" value="UDP-Glycosyltransferase/glycogen phosphorylase"/>
    <property type="match status" value="1"/>
</dbReference>
<dbReference type="EMBL" id="MU404353">
    <property type="protein sequence ID" value="KAI1614097.1"/>
    <property type="molecule type" value="Genomic_DNA"/>
</dbReference>
<dbReference type="InterPro" id="IPR017853">
    <property type="entry name" value="GH"/>
</dbReference>
<dbReference type="Gene3D" id="3.40.50.2000">
    <property type="entry name" value="Glycogen Phosphorylase B"/>
    <property type="match status" value="2"/>
</dbReference>
<feature type="compositionally biased region" description="Polar residues" evidence="7">
    <location>
        <begin position="1956"/>
        <end position="1971"/>
    </location>
</feature>
<dbReference type="Proteomes" id="UP001203852">
    <property type="component" value="Unassembled WGS sequence"/>
</dbReference>
<feature type="transmembrane region" description="Helical" evidence="8">
    <location>
        <begin position="1080"/>
        <end position="1102"/>
    </location>
</feature>
<dbReference type="InterPro" id="IPR013534">
    <property type="entry name" value="Starch_synth_cat_dom"/>
</dbReference>
<dbReference type="Pfam" id="PF00128">
    <property type="entry name" value="Alpha-amylase"/>
    <property type="match status" value="1"/>
</dbReference>
<keyword evidence="9" id="KW-0732">Signal</keyword>
<dbReference type="CDD" id="cd11323">
    <property type="entry name" value="AmyAc_AGS"/>
    <property type="match status" value="1"/>
</dbReference>
<dbReference type="Pfam" id="PF26127">
    <property type="entry name" value="12TM_Mok13"/>
    <property type="match status" value="1"/>
</dbReference>
<feature type="region of interest" description="Disordered" evidence="7">
    <location>
        <begin position="1768"/>
        <end position="1818"/>
    </location>
</feature>
<feature type="transmembrane region" description="Helical" evidence="8">
    <location>
        <begin position="2217"/>
        <end position="2234"/>
    </location>
</feature>
<keyword evidence="12" id="KW-1185">Reference proteome</keyword>
<dbReference type="PANTHER" id="PTHR47182:SF2">
    <property type="entry name" value="CELL WALL ALPHA-1,3-GLUCAN SYNTHASE AGS1"/>
    <property type="match status" value="1"/>
</dbReference>
<feature type="transmembrane region" description="Helical" evidence="8">
    <location>
        <begin position="2282"/>
        <end position="2301"/>
    </location>
</feature>
<feature type="region of interest" description="Disordered" evidence="7">
    <location>
        <begin position="1699"/>
        <end position="1744"/>
    </location>
</feature>
<dbReference type="PANTHER" id="PTHR47182">
    <property type="entry name" value="CELL WALL ALPHA-1,3-GLUCAN SYNTHASE AGS1-RELATED"/>
    <property type="match status" value="1"/>
</dbReference>
<dbReference type="Pfam" id="PF26111">
    <property type="entry name" value="Ig_Mok13"/>
    <property type="match status" value="1"/>
</dbReference>
<feature type="region of interest" description="Disordered" evidence="7">
    <location>
        <begin position="1948"/>
        <end position="1971"/>
    </location>
</feature>
<evidence type="ECO:0000313" key="12">
    <source>
        <dbReference type="Proteomes" id="UP001203852"/>
    </source>
</evidence>
<dbReference type="Pfam" id="PF08323">
    <property type="entry name" value="Glyco_transf_5"/>
    <property type="match status" value="1"/>
</dbReference>
<evidence type="ECO:0000256" key="7">
    <source>
        <dbReference type="SAM" id="MobiDB-lite"/>
    </source>
</evidence>
<comment type="similarity">
    <text evidence="1">Belongs to the glycosyltransferase group 1 family.</text>
</comment>
<comment type="caution">
    <text evidence="11">The sequence shown here is derived from an EMBL/GenBank/DDBJ whole genome shotgun (WGS) entry which is preliminary data.</text>
</comment>
<evidence type="ECO:0000256" key="8">
    <source>
        <dbReference type="SAM" id="Phobius"/>
    </source>
</evidence>
<evidence type="ECO:0000256" key="6">
    <source>
        <dbReference type="ARBA" id="ARBA00048960"/>
    </source>
</evidence>
<proteinExistence type="inferred from homology"/>
<feature type="transmembrane region" description="Helical" evidence="8">
    <location>
        <begin position="2127"/>
        <end position="2147"/>
    </location>
</feature>
<gene>
    <name evidence="11" type="ORF">EDD36DRAFT_417944</name>
</gene>
<evidence type="ECO:0000256" key="9">
    <source>
        <dbReference type="SAM" id="SignalP"/>
    </source>
</evidence>
<evidence type="ECO:0000256" key="1">
    <source>
        <dbReference type="ARBA" id="ARBA00006122"/>
    </source>
</evidence>
<keyword evidence="8" id="KW-0812">Transmembrane</keyword>
<dbReference type="InterPro" id="IPR058656">
    <property type="entry name" value="Mok11-13/Ags1-like_GH"/>
</dbReference>
<evidence type="ECO:0000313" key="11">
    <source>
        <dbReference type="EMBL" id="KAI1614097.1"/>
    </source>
</evidence>
<dbReference type="InterPro" id="IPR006047">
    <property type="entry name" value="GH13_cat_dom"/>
</dbReference>
<sequence length="2427" mass="271556">MMSNVWILSTFLLFTISYAYRYDPAYVQWNLNQNKTAVNPLDYWGEWSGHDYTPSPSNWRFPFYTLFLDRFVNGDPSNDNINGTSYEHDLNSNQMRHGGDLLGLVDTLDYLQGMGIKGIYIAGSPFINTPWGYDQYSPLDLSILDQHFGDIEMWRTAVQEIHTRNMYVVLDNTFATLGDLIGFDNYLNTTTPFTLAEHQVQWKTDRHYHDFNIGDDYNKTCTYPKFWLETGYPVGDDVTSQMVGCYDSDFDQYGDTEAFGVFPDWRRQLSKFASVQDRLREWHEPVRQKLENFYCMLIANLDIDGYRYDKATQSTIDAMGAMNDAMRTCARRFGKQNFFTPGEITGGNVFGSLYLGRGRQPNMQPDNLTAAVTMTNNSADKYFLRDPEHNALDAAAFHYTVYRTLTRFLGMDGNLEAGYDAPPNWVDMWNSFLMTNDFVNPNTGLFDPRHMYGVTNQDVFRWPSITNGVHRQLLGHFVTTIQMPGAPLLLWGEEQAFYVLDNTASNYIFGRQAMSSATAWQTHGCYHLDSTQFFNMPLNSTRHGCQDDTVSYDHRDPSHPVRNIIHHMNILREQFPVLQDGFFLQQLSNQTEQIQYPGSGTVTTETGMWSVMRSGFPGVQDLSGTGAGNLPIWLLYSNANATTTYTFDCNDNSTDLNTTSLIAPYDAGTVVKNLFYPYDEHTLSDSIHKLGINGSTNPNGCLSSLDMAAYDFRAYVPIDDWVGPKPMITKYSPGHDIRLQSTANASGTESVDIELEFSVEMDCDSVTNSITFNSTTDSGTTPTIDQNSIKCGNVSTPGTMPYVGSILSAWSWSATLNGVSNGIHAITVKNATSQTGEHTNAVDRFLFRIGQADNPMVFPRSANYSSSLLTKSENGSLIVSHSAAGADQWRYSTNWGSSFSAWMPYQGGKSQIEEQAWSGTRVQAWKGTHVRVEYFSRLAGSSDHIQESDLNSDTPRRFPHLFLNGPYNQYGYDAGLKNQMTLTSNATWEHHFMTEWSLSGALAQINVWGINPDGQPDETIVMGDADGDSILDRLPPSSLSSVVLNITQPPPKPHLGWRVVINDGSLRFQLVPSGNMWSQLILYILLWIVPIITAAFGVWSFMQSFYQVKFNEVGISEKAGMIPAALKKQFKKLRDEEDSPGFLAKFSRKPKFLQQAGTVIDQQRRRTVLIATMEYDIEDWAIKIKIGGLGVMAQLMGKNLGHQDLIWVVPCVGGVDYPVDKEADPMTVTILGKPYEVQVQYHVLRNITYVLLDSPVFRQQTKSEPYPPRMDDLSSAIYYSAWNQCIAQAIKRFPVDLYHINDYHGSVAPLYLLPRTIPTCLSLHNAEFQGLWPMRTKQEREEVCSVFNLSTELVQRYVQFGEVFNLLHAGASILRVHQQGFGAVGVSKKYGKRSYARYPIFWGLKKVGKLPNPDPSDTGEWDKQLPKESDIRIDPEFEARRPELKRQAQEWAGLDQKPDAELFVFVGRWSMQKGVDLIADVFPSILESNPKVQLITIGPVIDLYGKFAALKLDRMMKLYPGRVFSKPVFTALPPFIFSGAEFALIPSRDEPFGLVAVEFGRKGALGVGARVGGLGQMPGWWFTVESMTTTHLLHQFRQAIDEALSSKTEVRALMRARSAKQRFPVAQWVEDLEILQSTAIRIHDKVEATKRHSAAGEMIWPSAGWMTPGGSTVTPSLAHSRTSSYSAMHSLTARLRGLAQTREPNQEATERTSPGLSRSASLGSRRGPGHINARDAHDGLESNVPQILPPVIDVEGDDTGIGTAISHYNEDEAAESDSEYDEADEPITMPSQTRGRYERVPVNGDEPLSPPRTPGMELTPMPNHRLLPDGSPSLPSSPMPGSGFLIPPPPVMAEANNRISASPSLLSMNSIIGEKTDFKLQQVDPFFTDSQGEFARAFEKKLENLNASNSEGNVCIEEFLVKSEKQWFDTFRNVKLGRHHVFSSNSSFMGARESRPTSSYAPSEPGSSEQDANNLNEEFLLGKDYKPPTGLRNWMQLRVGDWPVYAFFMGFGQIIAANSYQITLLTGEVGQKADKLYAIAGIYAATSLCWWFLYRRFASLLCLSLPFFFYGLAFILIGTAHYASSAGGRGWIQNVGTGMYAAASSSGSIFFALNFGDEGGAQVKAWVFRACVIQGTQQIYVVALWYWGSYLNKSTSNGLETASDSISSTWKITAITLPVAMLLWAVGLVMWFGLPTYYRQAPGRMPSFYKSLARRKIVLWFFFTVVIQNFFLSAPYGRNWSFLWSSSHAQAWQVLLLVVLFFIGVWAGFLWLFAILSKSHSWILPLFAIGLGAPRWAQIWWGTSNIGLYLPWAGGYTASALLSRSLWLWLGTLDSIQGVGLGMILLATLTRVHVAFTLVTAQVLGSVATMVARACAPNKIGPGPISPDISGSVSEIWTAWFWIGLALNLSVCFGYFMFYRKEQLSKP</sequence>
<protein>
    <recommendedName>
        <fullName evidence="2">alpha-1,3-glucan synthase</fullName>
        <ecNumber evidence="2">2.4.1.183</ecNumber>
    </recommendedName>
</protein>
<keyword evidence="5" id="KW-0961">Cell wall biogenesis/degradation</keyword>
<feature type="signal peptide" evidence="9">
    <location>
        <begin position="1"/>
        <end position="19"/>
    </location>
</feature>
<accession>A0AAN6DZ03</accession>
<evidence type="ECO:0000259" key="10">
    <source>
        <dbReference type="SMART" id="SM00642"/>
    </source>
</evidence>
<dbReference type="Gene3D" id="3.20.20.80">
    <property type="entry name" value="Glycosidases"/>
    <property type="match status" value="2"/>
</dbReference>
<dbReference type="GO" id="GO:0047657">
    <property type="term" value="F:alpha-1,3-glucan synthase activity"/>
    <property type="evidence" value="ECO:0007669"/>
    <property type="project" value="UniProtKB-EC"/>
</dbReference>
<feature type="transmembrane region" description="Helical" evidence="8">
    <location>
        <begin position="2254"/>
        <end position="2275"/>
    </location>
</feature>
<dbReference type="Pfam" id="PF26108">
    <property type="entry name" value="GH_Mok13"/>
    <property type="match status" value="1"/>
</dbReference>
<keyword evidence="8" id="KW-1133">Transmembrane helix</keyword>
<dbReference type="InterPro" id="IPR058657">
    <property type="entry name" value="Mok11-13/Ags1-like_Ig"/>
</dbReference>
<dbReference type="CDD" id="cd03791">
    <property type="entry name" value="GT5_Glycogen_synthase_DULL1-like"/>
    <property type="match status" value="1"/>
</dbReference>
<name>A0AAN6DZ03_9EURO</name>
<dbReference type="EC" id="2.4.1.183" evidence="2"/>
<organism evidence="11 12">
    <name type="scientific">Exophiala viscosa</name>
    <dbReference type="NCBI Taxonomy" id="2486360"/>
    <lineage>
        <taxon>Eukaryota</taxon>
        <taxon>Fungi</taxon>
        <taxon>Dikarya</taxon>
        <taxon>Ascomycota</taxon>
        <taxon>Pezizomycotina</taxon>
        <taxon>Eurotiomycetes</taxon>
        <taxon>Chaetothyriomycetidae</taxon>
        <taxon>Chaetothyriales</taxon>
        <taxon>Herpotrichiellaceae</taxon>
        <taxon>Exophiala</taxon>
    </lineage>
</organism>
<dbReference type="InterPro" id="IPR058655">
    <property type="entry name" value="Mok11-14/Ags1-like"/>
</dbReference>
<dbReference type="FunFam" id="3.40.50.2000:FF:000052">
    <property type="entry name" value="Alpha-1,3-glucan synthase Ags2"/>
    <property type="match status" value="1"/>
</dbReference>
<feature type="transmembrane region" description="Helical" evidence="8">
    <location>
        <begin position="2060"/>
        <end position="2083"/>
    </location>
</feature>
<feature type="chain" id="PRO_5042908799" description="alpha-1,3-glucan synthase" evidence="9">
    <location>
        <begin position="20"/>
        <end position="2427"/>
    </location>
</feature>